<reference evidence="1 2" key="1">
    <citation type="submission" date="2020-10" db="EMBL/GenBank/DDBJ databases">
        <title>Genome Sequencing of Rodentibacter spp. strain DSM111151.</title>
        <authorList>
            <person name="Benga L."/>
            <person name="Lautwein T."/>
        </authorList>
    </citation>
    <scope>NUCLEOTIDE SEQUENCE [LARGE SCALE GENOMIC DNA]</scope>
    <source>
        <strain evidence="1 2">DSM 111151</strain>
    </source>
</reference>
<dbReference type="Proteomes" id="UP000663069">
    <property type="component" value="Chromosome"/>
</dbReference>
<dbReference type="InterPro" id="IPR021502">
    <property type="entry name" value="DUF3158"/>
</dbReference>
<gene>
    <name evidence="1" type="ORF">IHV77_01770</name>
</gene>
<accession>A0ABX6UXQ0</accession>
<dbReference type="EMBL" id="CP063056">
    <property type="protein sequence ID" value="QPB42880.1"/>
    <property type="molecule type" value="Genomic_DNA"/>
</dbReference>
<organism evidence="1 2">
    <name type="scientific">Rodentibacter haemolyticus</name>
    <dbReference type="NCBI Taxonomy" id="2778911"/>
    <lineage>
        <taxon>Bacteria</taxon>
        <taxon>Pseudomonadati</taxon>
        <taxon>Pseudomonadota</taxon>
        <taxon>Gammaproteobacteria</taxon>
        <taxon>Pasteurellales</taxon>
        <taxon>Pasteurellaceae</taxon>
        <taxon>Rodentibacter</taxon>
    </lineage>
</organism>
<evidence type="ECO:0000313" key="1">
    <source>
        <dbReference type="EMBL" id="QPB42880.1"/>
    </source>
</evidence>
<dbReference type="Pfam" id="PF11358">
    <property type="entry name" value="DUF3158"/>
    <property type="match status" value="1"/>
</dbReference>
<sequence length="165" mass="18639">MKIHALIPEAMYRDLAAKHNINGLMRNFFGVLSSPEEIKLLLAQIRTARDGMTANYPTLVRKITDTLVGTLPLLLYKDGSGSSAGAAYLRWRNLENSKSGQKAWENIVGDKRYSREVRASMVQIEKERLVLNMQVSVMTSIMRQLSECAEKMDKVDELFQTGENT</sequence>
<dbReference type="RefSeq" id="WP_194812457.1">
    <property type="nucleotide sequence ID" value="NZ_CP063056.1"/>
</dbReference>
<proteinExistence type="predicted"/>
<name>A0ABX6UXQ0_9PAST</name>
<protein>
    <submittedName>
        <fullName evidence="1">DUF3158 family protein</fullName>
    </submittedName>
</protein>
<keyword evidence="2" id="KW-1185">Reference proteome</keyword>
<evidence type="ECO:0000313" key="2">
    <source>
        <dbReference type="Proteomes" id="UP000663069"/>
    </source>
</evidence>